<dbReference type="InterPro" id="IPR018114">
    <property type="entry name" value="TRYPSIN_HIS"/>
</dbReference>
<protein>
    <submittedName>
        <fullName evidence="9">Transmembrane protease serine 9-like</fullName>
    </submittedName>
</protein>
<dbReference type="GO" id="GO:0006508">
    <property type="term" value="P:proteolysis"/>
    <property type="evidence" value="ECO:0007669"/>
    <property type="project" value="UniProtKB-KW"/>
</dbReference>
<dbReference type="KEGG" id="tnl:113505742"/>
<dbReference type="AlphaFoldDB" id="A0A7E5WU36"/>
<organism evidence="8 9">
    <name type="scientific">Trichoplusia ni</name>
    <name type="common">Cabbage looper</name>
    <dbReference type="NCBI Taxonomy" id="7111"/>
    <lineage>
        <taxon>Eukaryota</taxon>
        <taxon>Metazoa</taxon>
        <taxon>Ecdysozoa</taxon>
        <taxon>Arthropoda</taxon>
        <taxon>Hexapoda</taxon>
        <taxon>Insecta</taxon>
        <taxon>Pterygota</taxon>
        <taxon>Neoptera</taxon>
        <taxon>Endopterygota</taxon>
        <taxon>Lepidoptera</taxon>
        <taxon>Glossata</taxon>
        <taxon>Ditrysia</taxon>
        <taxon>Noctuoidea</taxon>
        <taxon>Noctuidae</taxon>
        <taxon>Plusiinae</taxon>
        <taxon>Trichoplusia</taxon>
    </lineage>
</organism>
<feature type="domain" description="Peptidase S1" evidence="7">
    <location>
        <begin position="68"/>
        <end position="302"/>
    </location>
</feature>
<evidence type="ECO:0000259" key="7">
    <source>
        <dbReference type="PROSITE" id="PS50240"/>
    </source>
</evidence>
<dbReference type="SUPFAM" id="SSF50494">
    <property type="entry name" value="Trypsin-like serine proteases"/>
    <property type="match status" value="3"/>
</dbReference>
<dbReference type="PROSITE" id="PS00134">
    <property type="entry name" value="TRYPSIN_HIS"/>
    <property type="match status" value="3"/>
</dbReference>
<dbReference type="GO" id="GO:0004252">
    <property type="term" value="F:serine-type endopeptidase activity"/>
    <property type="evidence" value="ECO:0007669"/>
    <property type="project" value="InterPro"/>
</dbReference>
<dbReference type="InterPro" id="IPR043504">
    <property type="entry name" value="Peptidase_S1_PA_chymotrypsin"/>
</dbReference>
<keyword evidence="6" id="KW-0732">Signal</keyword>
<dbReference type="RefSeq" id="XP_026744350.1">
    <property type="nucleotide sequence ID" value="XM_026888549.1"/>
</dbReference>
<evidence type="ECO:0000256" key="1">
    <source>
        <dbReference type="ARBA" id="ARBA00022670"/>
    </source>
</evidence>
<evidence type="ECO:0000256" key="3">
    <source>
        <dbReference type="ARBA" id="ARBA00022825"/>
    </source>
</evidence>
<evidence type="ECO:0000313" key="8">
    <source>
        <dbReference type="Proteomes" id="UP000322000"/>
    </source>
</evidence>
<evidence type="ECO:0000313" key="9">
    <source>
        <dbReference type="RefSeq" id="XP_026744350.1"/>
    </source>
</evidence>
<evidence type="ECO:0000256" key="6">
    <source>
        <dbReference type="SAM" id="SignalP"/>
    </source>
</evidence>
<keyword evidence="1 5" id="KW-0645">Protease</keyword>
<keyword evidence="3 5" id="KW-0720">Serine protease</keyword>
<dbReference type="InterPro" id="IPR001314">
    <property type="entry name" value="Peptidase_S1A"/>
</dbReference>
<name>A0A7E5WU36_TRINI</name>
<dbReference type="InterPro" id="IPR009003">
    <property type="entry name" value="Peptidase_S1_PA"/>
</dbReference>
<dbReference type="Proteomes" id="UP000322000">
    <property type="component" value="Chromosome 27"/>
</dbReference>
<dbReference type="FunFam" id="2.40.10.10:FF:000006">
    <property type="entry name" value="Serine proteinase stubble"/>
    <property type="match status" value="3"/>
</dbReference>
<dbReference type="CDD" id="cd00190">
    <property type="entry name" value="Tryp_SPc"/>
    <property type="match status" value="3"/>
</dbReference>
<evidence type="ECO:0000256" key="2">
    <source>
        <dbReference type="ARBA" id="ARBA00022801"/>
    </source>
</evidence>
<dbReference type="PRINTS" id="PR00722">
    <property type="entry name" value="CHYMOTRYPSIN"/>
</dbReference>
<dbReference type="SMART" id="SM00020">
    <property type="entry name" value="Tryp_SPc"/>
    <property type="match status" value="3"/>
</dbReference>
<feature type="domain" description="Peptidase S1" evidence="7">
    <location>
        <begin position="664"/>
        <end position="897"/>
    </location>
</feature>
<dbReference type="InterPro" id="IPR001254">
    <property type="entry name" value="Trypsin_dom"/>
</dbReference>
<dbReference type="InParanoid" id="A0A7E5WU36"/>
<reference evidence="9" key="1">
    <citation type="submission" date="2025-08" db="UniProtKB">
        <authorList>
            <consortium name="RefSeq"/>
        </authorList>
    </citation>
    <scope>IDENTIFICATION</scope>
</reference>
<accession>A0A7E5WU36</accession>
<dbReference type="PANTHER" id="PTHR24252">
    <property type="entry name" value="ACROSIN-RELATED"/>
    <property type="match status" value="1"/>
</dbReference>
<evidence type="ECO:0000256" key="5">
    <source>
        <dbReference type="RuleBase" id="RU363034"/>
    </source>
</evidence>
<keyword evidence="4" id="KW-1015">Disulfide bond</keyword>
<dbReference type="Pfam" id="PF00089">
    <property type="entry name" value="Trypsin"/>
    <property type="match status" value="3"/>
</dbReference>
<dbReference type="OrthoDB" id="546450at2759"/>
<sequence>MWKCLFNLVIVTLTFTCSEGDVVRDAREVSSKNIFGGLWGNRPPLLEVNQPRTACSCKCGERNEVSRIVGGDEAGVNEFPWMARLSYIKRFYCGGMLINDRYVLTAAHCVKGFMWFMIKVTFGEHNRCNATEKPETRFVLRAIANKFTLTNFDNDIALLRLNERVPFSETISPICLPTDSSNLYVGVKAVASGWGTLNEAGKVSCTLQEVEVPVISNQECRDTKYTASMITDNMLCAGYPKTGQKDSCQGDSGGPLIAERKFDKRYELIGVVSWGNGCARAGYPGVYARVTNYLDWIRDNTQDGCYCTGCLLYETIIMWLCYVFFFLCVTCCSPHSFQTEDLSISEDSFRSPAQTARTELPPCQDCGCGERNEEGRVVGGLGSNVNAFPWLGRLIYYKSFGCAASLINDKFVISAAHCMKGFMWFMFRVKFGEHDRCDKTQNPEMRYVVKMIVHDFSLSDLQNDIALLMLSKPLEYSHAIRPVCLPKSDDKAYTGATAVVAGWGATNETGKWSCTLREAELPVLSNEACRNTNYNESKIKDVMMCAGFPETAHKDACTGDSGGPLVAENDDHMYDLIGIVSWGYGCARKGYPGVYTRVTKYLDWIRDNTREGCYCKQIKKSATTIEKVRAENDTEIPKNSEFVDGGYGRKCDCRCGERNEASRIVGGVETAVNEFPWVARLSYHNKFYCGGSLINDRYVLTAAHCVKTFMWFMIKVTLGEHDRCNKTHRPVTHFVVQVLAHNFSFSDFKDDIALLKLNKMVAVTDSVKPVCLPRNDDSTYTGVKAVAAGWGTVSEGKNQSCYLQEVELPVLSNQACKEAKYTPSMIGDGMLCAGYPDVGKKDTCQGDSGGPLSAERSDKRHEQLGVVSWGIGCGRPGYPGVYTRVTKYLSWIRSNAKFGCFCSI</sequence>
<feature type="chain" id="PRO_5028960988" evidence="6">
    <location>
        <begin position="21"/>
        <end position="904"/>
    </location>
</feature>
<keyword evidence="2 5" id="KW-0378">Hydrolase</keyword>
<dbReference type="Gene3D" id="2.40.10.10">
    <property type="entry name" value="Trypsin-like serine proteases"/>
    <property type="match status" value="3"/>
</dbReference>
<feature type="signal peptide" evidence="6">
    <location>
        <begin position="1"/>
        <end position="20"/>
    </location>
</feature>
<feature type="domain" description="Peptidase S1" evidence="7">
    <location>
        <begin position="377"/>
        <end position="610"/>
    </location>
</feature>
<evidence type="ECO:0000256" key="4">
    <source>
        <dbReference type="ARBA" id="ARBA00023157"/>
    </source>
</evidence>
<dbReference type="PROSITE" id="PS00135">
    <property type="entry name" value="TRYPSIN_SER"/>
    <property type="match status" value="3"/>
</dbReference>
<dbReference type="InterPro" id="IPR033116">
    <property type="entry name" value="TRYPSIN_SER"/>
</dbReference>
<dbReference type="PROSITE" id="PS50240">
    <property type="entry name" value="TRYPSIN_DOM"/>
    <property type="match status" value="3"/>
</dbReference>
<dbReference type="GeneID" id="113505742"/>
<keyword evidence="8" id="KW-1185">Reference proteome</keyword>
<proteinExistence type="predicted"/>
<gene>
    <name evidence="9" type="primary">LOC113505742</name>
</gene>
<dbReference type="PANTHER" id="PTHR24252:SF7">
    <property type="entry name" value="HYALIN"/>
    <property type="match status" value="1"/>
</dbReference>